<keyword evidence="1" id="KW-0547">Nucleotide-binding</keyword>
<dbReference type="InterPro" id="IPR027417">
    <property type="entry name" value="P-loop_NTPase"/>
</dbReference>
<dbReference type="EMBL" id="PCRH01000040">
    <property type="protein sequence ID" value="PIP17090.1"/>
    <property type="molecule type" value="Genomic_DNA"/>
</dbReference>
<gene>
    <name evidence="6" type="ORF">COX44_01750</name>
</gene>
<comment type="caution">
    <text evidence="6">The sequence shown here is derived from an EMBL/GenBank/DDBJ whole genome shotgun (WGS) entry which is preliminary data.</text>
</comment>
<dbReference type="Gene3D" id="3.40.50.300">
    <property type="entry name" value="P-loop containing nucleotide triphosphate hydrolases"/>
    <property type="match status" value="1"/>
</dbReference>
<dbReference type="Pfam" id="PF13361">
    <property type="entry name" value="UvrD_C"/>
    <property type="match status" value="1"/>
</dbReference>
<dbReference type="AlphaFoldDB" id="A0A2G9YCZ3"/>
<keyword evidence="2" id="KW-0378">Hydrolase</keyword>
<evidence type="ECO:0000313" key="6">
    <source>
        <dbReference type="EMBL" id="PIP17090.1"/>
    </source>
</evidence>
<feature type="non-terminal residue" evidence="6">
    <location>
        <position position="1"/>
    </location>
</feature>
<evidence type="ECO:0000313" key="7">
    <source>
        <dbReference type="Proteomes" id="UP000231480"/>
    </source>
</evidence>
<dbReference type="GO" id="GO:0005524">
    <property type="term" value="F:ATP binding"/>
    <property type="evidence" value="ECO:0007669"/>
    <property type="project" value="UniProtKB-KW"/>
</dbReference>
<reference evidence="6 7" key="1">
    <citation type="submission" date="2017-09" db="EMBL/GenBank/DDBJ databases">
        <title>Depth-based differentiation of microbial function through sediment-hosted aquifers and enrichment of novel symbionts in the deep terrestrial subsurface.</title>
        <authorList>
            <person name="Probst A.J."/>
            <person name="Ladd B."/>
            <person name="Jarett J.K."/>
            <person name="Geller-Mcgrath D.E."/>
            <person name="Sieber C.M."/>
            <person name="Emerson J.B."/>
            <person name="Anantharaman K."/>
            <person name="Thomas B.C."/>
            <person name="Malmstrom R."/>
            <person name="Stieglmeier M."/>
            <person name="Klingl A."/>
            <person name="Woyke T."/>
            <person name="Ryan C.M."/>
            <person name="Banfield J.F."/>
        </authorList>
    </citation>
    <scope>NUCLEOTIDE SEQUENCE [LARGE SCALE GENOMIC DNA]</scope>
    <source>
        <strain evidence="6">CG23_combo_of_CG06-09_8_20_14_all_37_13</strain>
    </source>
</reference>
<sequence length="332" mass="37927">TYFESHTLKYCSRCTEVIINAFHNIVKHFRNNGKLDGRIDDKKYICYTPEKKKDSDLNPKILLLEDVAPGAMPIKIRYELANILERQKIKSVLAIGEGRTCKKLLSSIAKGLKEFGFKSVSHPEYHHKVFTYKSHIITGYKMLVGSSNKLLAWRLLLKELQDEVKIKRIISENYNNPDSFMGALPDEFKKKHEESAKIFQRILGKPESGRNQITLSSIERLSEQLIAEEKERRSIFINQLIDENKYLPRPLANLDITVCNILGAKGLGADVVFLVGFDQGRLSMKEEVEDSEVYQMLVALTRAKKLVYLVNTKGKHASSFIDCIGSDFIEKV</sequence>
<dbReference type="InterPro" id="IPR014017">
    <property type="entry name" value="DNA_helicase_UvrD-like_C"/>
</dbReference>
<feature type="domain" description="UvrD-like helicase C-terminal" evidence="5">
    <location>
        <begin position="100"/>
        <end position="312"/>
    </location>
</feature>
<dbReference type="GO" id="GO:0016787">
    <property type="term" value="F:hydrolase activity"/>
    <property type="evidence" value="ECO:0007669"/>
    <property type="project" value="UniProtKB-KW"/>
</dbReference>
<protein>
    <recommendedName>
        <fullName evidence="5">UvrD-like helicase C-terminal domain-containing protein</fullName>
    </recommendedName>
</protein>
<dbReference type="Proteomes" id="UP000231480">
    <property type="component" value="Unassembled WGS sequence"/>
</dbReference>
<evidence type="ECO:0000256" key="4">
    <source>
        <dbReference type="ARBA" id="ARBA00022840"/>
    </source>
</evidence>
<evidence type="ECO:0000256" key="2">
    <source>
        <dbReference type="ARBA" id="ARBA00022801"/>
    </source>
</evidence>
<keyword evidence="4" id="KW-0067">ATP-binding</keyword>
<dbReference type="GO" id="GO:0004386">
    <property type="term" value="F:helicase activity"/>
    <property type="evidence" value="ECO:0007669"/>
    <property type="project" value="UniProtKB-KW"/>
</dbReference>
<evidence type="ECO:0000256" key="1">
    <source>
        <dbReference type="ARBA" id="ARBA00022741"/>
    </source>
</evidence>
<evidence type="ECO:0000256" key="3">
    <source>
        <dbReference type="ARBA" id="ARBA00022806"/>
    </source>
</evidence>
<proteinExistence type="predicted"/>
<accession>A0A2G9YCZ3</accession>
<organism evidence="6 7">
    <name type="scientific">Candidatus Portnoybacteria bacterium CG23_combo_of_CG06-09_8_20_14_all_37_13</name>
    <dbReference type="NCBI Taxonomy" id="1974819"/>
    <lineage>
        <taxon>Bacteria</taxon>
        <taxon>Candidatus Portnoyibacteriota</taxon>
    </lineage>
</organism>
<dbReference type="SUPFAM" id="SSF52540">
    <property type="entry name" value="P-loop containing nucleoside triphosphate hydrolases"/>
    <property type="match status" value="1"/>
</dbReference>
<name>A0A2G9YCZ3_9BACT</name>
<evidence type="ECO:0000259" key="5">
    <source>
        <dbReference type="Pfam" id="PF13361"/>
    </source>
</evidence>
<keyword evidence="3" id="KW-0347">Helicase</keyword>